<dbReference type="GO" id="GO:0006826">
    <property type="term" value="P:iron ion transport"/>
    <property type="evidence" value="ECO:0007669"/>
    <property type="project" value="UniProtKB-KW"/>
</dbReference>
<dbReference type="Gene3D" id="2.40.170.20">
    <property type="entry name" value="TonB-dependent receptor, beta-barrel domain"/>
    <property type="match status" value="2"/>
</dbReference>
<accession>A0A9E5MLY7</accession>
<evidence type="ECO:0000256" key="3">
    <source>
        <dbReference type="ARBA" id="ARBA00022452"/>
    </source>
</evidence>
<dbReference type="InterPro" id="IPR000531">
    <property type="entry name" value="Beta-barrel_TonB"/>
</dbReference>
<comment type="subcellular location">
    <subcellularLocation>
        <location evidence="1 11">Cell outer membrane</location>
        <topology evidence="1 11">Multi-pass membrane protein</topology>
    </subcellularLocation>
</comment>
<keyword evidence="2 11" id="KW-0813">Transport</keyword>
<comment type="caution">
    <text evidence="16">The sequence shown here is derived from an EMBL/GenBank/DDBJ whole genome shotgun (WGS) entry which is preliminary data.</text>
</comment>
<keyword evidence="9 11" id="KW-0472">Membrane</keyword>
<evidence type="ECO:0000256" key="9">
    <source>
        <dbReference type="ARBA" id="ARBA00023136"/>
    </source>
</evidence>
<evidence type="ECO:0000259" key="15">
    <source>
        <dbReference type="Pfam" id="PF07715"/>
    </source>
</evidence>
<evidence type="ECO:0000259" key="14">
    <source>
        <dbReference type="Pfam" id="PF00593"/>
    </source>
</evidence>
<dbReference type="Proteomes" id="UP000787472">
    <property type="component" value="Unassembled WGS sequence"/>
</dbReference>
<feature type="chain" id="PRO_5039690287" evidence="13">
    <location>
        <begin position="32"/>
        <end position="804"/>
    </location>
</feature>
<dbReference type="PANTHER" id="PTHR32552:SF81">
    <property type="entry name" value="TONB-DEPENDENT OUTER MEMBRANE RECEPTOR"/>
    <property type="match status" value="1"/>
</dbReference>
<evidence type="ECO:0000256" key="4">
    <source>
        <dbReference type="ARBA" id="ARBA00022496"/>
    </source>
</evidence>
<dbReference type="RefSeq" id="WP_167185419.1">
    <property type="nucleotide sequence ID" value="NZ_JAAONZ010000005.1"/>
</dbReference>
<evidence type="ECO:0000256" key="11">
    <source>
        <dbReference type="PROSITE-ProRule" id="PRU01360"/>
    </source>
</evidence>
<dbReference type="Pfam" id="PF00593">
    <property type="entry name" value="TonB_dep_Rec_b-barrel"/>
    <property type="match status" value="1"/>
</dbReference>
<keyword evidence="10 11" id="KW-0998">Cell outer membrane</keyword>
<reference evidence="16" key="1">
    <citation type="submission" date="2020-03" db="EMBL/GenBank/DDBJ databases">
        <authorList>
            <person name="Guo F."/>
        </authorList>
    </citation>
    <scope>NUCLEOTIDE SEQUENCE</scope>
    <source>
        <strain evidence="16">JCM 30134</strain>
    </source>
</reference>
<dbReference type="PROSITE" id="PS52016">
    <property type="entry name" value="TONB_DEPENDENT_REC_3"/>
    <property type="match status" value="1"/>
</dbReference>
<dbReference type="PANTHER" id="PTHR32552">
    <property type="entry name" value="FERRICHROME IRON RECEPTOR-RELATED"/>
    <property type="match status" value="1"/>
</dbReference>
<name>A0A9E5MLY7_9GAMM</name>
<evidence type="ECO:0000313" key="17">
    <source>
        <dbReference type="Proteomes" id="UP000787472"/>
    </source>
</evidence>
<dbReference type="InterPro" id="IPR039426">
    <property type="entry name" value="TonB-dep_rcpt-like"/>
</dbReference>
<dbReference type="InterPro" id="IPR012910">
    <property type="entry name" value="Plug_dom"/>
</dbReference>
<organism evidence="16 17">
    <name type="scientific">Pseudomaricurvus hydrocarbonicus</name>
    <dbReference type="NCBI Taxonomy" id="1470433"/>
    <lineage>
        <taxon>Bacteria</taxon>
        <taxon>Pseudomonadati</taxon>
        <taxon>Pseudomonadota</taxon>
        <taxon>Gammaproteobacteria</taxon>
        <taxon>Cellvibrionales</taxon>
        <taxon>Cellvibrionaceae</taxon>
        <taxon>Pseudomaricurvus</taxon>
    </lineage>
</organism>
<keyword evidence="3 11" id="KW-1134">Transmembrane beta strand</keyword>
<dbReference type="EMBL" id="JAAONZ010000005">
    <property type="protein sequence ID" value="NHO65813.1"/>
    <property type="molecule type" value="Genomic_DNA"/>
</dbReference>
<dbReference type="GO" id="GO:0009279">
    <property type="term" value="C:cell outer membrane"/>
    <property type="evidence" value="ECO:0007669"/>
    <property type="project" value="UniProtKB-SubCell"/>
</dbReference>
<evidence type="ECO:0000256" key="5">
    <source>
        <dbReference type="ARBA" id="ARBA00022692"/>
    </source>
</evidence>
<keyword evidence="13" id="KW-0732">Signal</keyword>
<dbReference type="SUPFAM" id="SSF56935">
    <property type="entry name" value="Porins"/>
    <property type="match status" value="1"/>
</dbReference>
<dbReference type="AlphaFoldDB" id="A0A9E5MLY7"/>
<keyword evidence="5 11" id="KW-0812">Transmembrane</keyword>
<dbReference type="InterPro" id="IPR036942">
    <property type="entry name" value="Beta-barrel_TonB_sf"/>
</dbReference>
<evidence type="ECO:0000256" key="8">
    <source>
        <dbReference type="ARBA" id="ARBA00023077"/>
    </source>
</evidence>
<sequence>MNRDKKLKSARLAKAFLPVPLALAMSQPTFAQDKSFMLEEIIVTAQRKAEGLQNAAIAIDVATGEDMIDAGITDMSRLGELSPALSVQSTANGNLVFIRGVGNFTLTPNSDSASAFNYDGVYMARPTSSTGVFYDLERVEILKGPQGTLYGRNATGGAINVIPAQPRLGETSGYITASYGTLEDVDSNSFTTEGAVNIPLGENTAARISASVVNSDPTFKDGTGEEDTRAFRFQVLTEPSEKLIIRFSADYAANDDTGAGITYAGKVEYDQVSENVFYDSNLDYNEGIYTDASQAFRRNTFSLPGATFINDMGPEQYRDNEYFGAHVEINYETDLGTLTVIPAWRQAELDYLSPAGAFPYLQKETDEQFSFEVRLSGSAGIYDYILGAYYFDESVEIDTALNISSIASFLDNEYTTESFAPFARITANITEDFRIVGAVRYSTDKKASKGVTTGGTIFCTNLTMDPAAPCIGAPLFEFAESPEELAMLPAEGAGPNFYTGASPIPMLPDWNIAVSRSDLYLNESLKNERATFRLAAEYDIAEDSLLYASVETGYRSGGFNPATGFETFDPEYLTAYTIGSKNRLLDQRLQLNVEAFYWEYTDQQVSHVATDMDGRTANITENIGESEIMGIELESRFLLTENTLLSANIHYLHAESTDFVYQEPFQGTPPVTGCDSEQAGPVWVVDCSGFDSYNSPEWTINLGIQQTFPIDDDLSLILGLDTQYKSERYLAFQYLDEQYVDSVWRTNAQATLESFGGGWSVSAYIRNIEDERTPNYLNSSPSTNLMITGTSLPRNWGVRFAYSF</sequence>
<keyword evidence="8 12" id="KW-0798">TonB box</keyword>
<keyword evidence="16" id="KW-0675">Receptor</keyword>
<evidence type="ECO:0000256" key="13">
    <source>
        <dbReference type="SAM" id="SignalP"/>
    </source>
</evidence>
<evidence type="ECO:0000256" key="10">
    <source>
        <dbReference type="ARBA" id="ARBA00023237"/>
    </source>
</evidence>
<keyword evidence="7" id="KW-0406">Ion transport</keyword>
<evidence type="ECO:0000256" key="7">
    <source>
        <dbReference type="ARBA" id="ARBA00023065"/>
    </source>
</evidence>
<dbReference type="Pfam" id="PF07715">
    <property type="entry name" value="Plug"/>
    <property type="match status" value="1"/>
</dbReference>
<keyword evidence="6" id="KW-0408">Iron</keyword>
<feature type="domain" description="TonB-dependent receptor-like beta-barrel" evidence="14">
    <location>
        <begin position="269"/>
        <end position="768"/>
    </location>
</feature>
<evidence type="ECO:0000256" key="1">
    <source>
        <dbReference type="ARBA" id="ARBA00004571"/>
    </source>
</evidence>
<feature type="domain" description="TonB-dependent receptor plug" evidence="15">
    <location>
        <begin position="53"/>
        <end position="158"/>
    </location>
</feature>
<evidence type="ECO:0000256" key="2">
    <source>
        <dbReference type="ARBA" id="ARBA00022448"/>
    </source>
</evidence>
<evidence type="ECO:0000256" key="6">
    <source>
        <dbReference type="ARBA" id="ARBA00023004"/>
    </source>
</evidence>
<comment type="similarity">
    <text evidence="11 12">Belongs to the TonB-dependent receptor family.</text>
</comment>
<feature type="signal peptide" evidence="13">
    <location>
        <begin position="1"/>
        <end position="31"/>
    </location>
</feature>
<protein>
    <submittedName>
        <fullName evidence="16">TonB-dependent receptor</fullName>
    </submittedName>
</protein>
<evidence type="ECO:0000313" key="16">
    <source>
        <dbReference type="EMBL" id="NHO65813.1"/>
    </source>
</evidence>
<keyword evidence="17" id="KW-1185">Reference proteome</keyword>
<keyword evidence="4" id="KW-0410">Iron transport</keyword>
<proteinExistence type="inferred from homology"/>
<gene>
    <name evidence="16" type="ORF">G8770_09690</name>
</gene>
<evidence type="ECO:0000256" key="12">
    <source>
        <dbReference type="RuleBase" id="RU003357"/>
    </source>
</evidence>